<gene>
    <name evidence="9" type="ORF">ACFSHS_08555</name>
</gene>
<evidence type="ECO:0000256" key="1">
    <source>
        <dbReference type="ARBA" id="ARBA00001936"/>
    </source>
</evidence>
<evidence type="ECO:0000256" key="7">
    <source>
        <dbReference type="SAM" id="MobiDB-lite"/>
    </source>
</evidence>
<accession>A0ABW4X9X5</accession>
<protein>
    <submittedName>
        <fullName evidence="9">NUDIX hydrolase</fullName>
        <ecNumber evidence="9">3.6.1.55</ecNumber>
    </submittedName>
</protein>
<keyword evidence="6" id="KW-0464">Manganese</keyword>
<dbReference type="InterPro" id="IPR000086">
    <property type="entry name" value="NUDIX_hydrolase_dom"/>
</dbReference>
<dbReference type="CDD" id="cd03426">
    <property type="entry name" value="NUDIX_CoAse_Nudt7"/>
    <property type="match status" value="1"/>
</dbReference>
<dbReference type="GO" id="GO:0035539">
    <property type="term" value="F:8-oxo-7,8-dihydrodeoxyguanosine triphosphate pyrophosphatase activity"/>
    <property type="evidence" value="ECO:0007669"/>
    <property type="project" value="UniProtKB-EC"/>
</dbReference>
<evidence type="ECO:0000256" key="5">
    <source>
        <dbReference type="ARBA" id="ARBA00022842"/>
    </source>
</evidence>
<feature type="domain" description="Nudix hydrolase" evidence="8">
    <location>
        <begin position="45"/>
        <end position="185"/>
    </location>
</feature>
<feature type="compositionally biased region" description="Pro residues" evidence="7">
    <location>
        <begin position="247"/>
        <end position="262"/>
    </location>
</feature>
<dbReference type="SUPFAM" id="SSF55811">
    <property type="entry name" value="Nudix"/>
    <property type="match status" value="1"/>
</dbReference>
<feature type="region of interest" description="Disordered" evidence="7">
    <location>
        <begin position="220"/>
        <end position="262"/>
    </location>
</feature>
<keyword evidence="5" id="KW-0460">Magnesium</keyword>
<organism evidence="9 10">
    <name type="scientific">Blastococcus deserti</name>
    <dbReference type="NCBI Taxonomy" id="2259033"/>
    <lineage>
        <taxon>Bacteria</taxon>
        <taxon>Bacillati</taxon>
        <taxon>Actinomycetota</taxon>
        <taxon>Actinomycetes</taxon>
        <taxon>Geodermatophilales</taxon>
        <taxon>Geodermatophilaceae</taxon>
        <taxon>Blastococcus</taxon>
    </lineage>
</organism>
<sequence>MSVGPGAAGPAGDTGTDGLPEYLLRLLDAAADLPLRHRMPKATATARRSAVLILFGEGPAGPDVLLIEKSAHLRSHAGQPAFPGGQADPDDDYPIGTALREAQEEAGVDPAGVRVLATLQELFLGPSDNLVVPVVGWWDDPRDVSVGDPREVARVARVPLADLADPANRFRVSHPSGYIGPAFAVADMVVWGFTAGLLEAILEAAGLAQPWDERDVRPLPASAVRPYRLPGSSDDDPDGDAAAPTVADPPPDGPPTRTVPPR</sequence>
<evidence type="ECO:0000259" key="8">
    <source>
        <dbReference type="PROSITE" id="PS51462"/>
    </source>
</evidence>
<evidence type="ECO:0000256" key="6">
    <source>
        <dbReference type="ARBA" id="ARBA00023211"/>
    </source>
</evidence>
<proteinExistence type="predicted"/>
<keyword evidence="4 9" id="KW-0378">Hydrolase</keyword>
<dbReference type="PANTHER" id="PTHR12992">
    <property type="entry name" value="NUDIX HYDROLASE"/>
    <property type="match status" value="1"/>
</dbReference>
<evidence type="ECO:0000256" key="3">
    <source>
        <dbReference type="ARBA" id="ARBA00022723"/>
    </source>
</evidence>
<evidence type="ECO:0000313" key="10">
    <source>
        <dbReference type="Proteomes" id="UP001597402"/>
    </source>
</evidence>
<dbReference type="Pfam" id="PF00293">
    <property type="entry name" value="NUDIX"/>
    <property type="match status" value="1"/>
</dbReference>
<name>A0ABW4X9X5_9ACTN</name>
<keyword evidence="10" id="KW-1185">Reference proteome</keyword>
<dbReference type="Proteomes" id="UP001597402">
    <property type="component" value="Unassembled WGS sequence"/>
</dbReference>
<dbReference type="InterPro" id="IPR045121">
    <property type="entry name" value="CoAse"/>
</dbReference>
<dbReference type="PROSITE" id="PS51462">
    <property type="entry name" value="NUDIX"/>
    <property type="match status" value="1"/>
</dbReference>
<evidence type="ECO:0000313" key="9">
    <source>
        <dbReference type="EMBL" id="MFD2091623.1"/>
    </source>
</evidence>
<comment type="caution">
    <text evidence="9">The sequence shown here is derived from an EMBL/GenBank/DDBJ whole genome shotgun (WGS) entry which is preliminary data.</text>
</comment>
<dbReference type="PANTHER" id="PTHR12992:SF11">
    <property type="entry name" value="MITOCHONDRIAL COENZYME A DIPHOSPHATASE NUDT8"/>
    <property type="match status" value="1"/>
</dbReference>
<evidence type="ECO:0000256" key="4">
    <source>
        <dbReference type="ARBA" id="ARBA00022801"/>
    </source>
</evidence>
<dbReference type="Gene3D" id="3.90.79.10">
    <property type="entry name" value="Nucleoside Triphosphate Pyrophosphohydrolase"/>
    <property type="match status" value="1"/>
</dbReference>
<comment type="cofactor">
    <cofactor evidence="2">
        <name>Mg(2+)</name>
        <dbReference type="ChEBI" id="CHEBI:18420"/>
    </cofactor>
</comment>
<keyword evidence="3" id="KW-0479">Metal-binding</keyword>
<dbReference type="InterPro" id="IPR015797">
    <property type="entry name" value="NUDIX_hydrolase-like_dom_sf"/>
</dbReference>
<dbReference type="EC" id="3.6.1.55" evidence="9"/>
<dbReference type="RefSeq" id="WP_376874087.1">
    <property type="nucleotide sequence ID" value="NZ_JBHUHP010000009.1"/>
</dbReference>
<dbReference type="EMBL" id="JBHUHP010000009">
    <property type="protein sequence ID" value="MFD2091623.1"/>
    <property type="molecule type" value="Genomic_DNA"/>
</dbReference>
<comment type="cofactor">
    <cofactor evidence="1">
        <name>Mn(2+)</name>
        <dbReference type="ChEBI" id="CHEBI:29035"/>
    </cofactor>
</comment>
<reference evidence="10" key="1">
    <citation type="journal article" date="2019" name="Int. J. Syst. Evol. Microbiol.">
        <title>The Global Catalogue of Microorganisms (GCM) 10K type strain sequencing project: providing services to taxonomists for standard genome sequencing and annotation.</title>
        <authorList>
            <consortium name="The Broad Institute Genomics Platform"/>
            <consortium name="The Broad Institute Genome Sequencing Center for Infectious Disease"/>
            <person name="Wu L."/>
            <person name="Ma J."/>
        </authorList>
    </citation>
    <scope>NUCLEOTIDE SEQUENCE [LARGE SCALE GENOMIC DNA]</scope>
    <source>
        <strain evidence="10">JCM 3338</strain>
    </source>
</reference>
<evidence type="ECO:0000256" key="2">
    <source>
        <dbReference type="ARBA" id="ARBA00001946"/>
    </source>
</evidence>